<dbReference type="EMBL" id="OBEI01000010">
    <property type="protein sequence ID" value="SNZ10312.1"/>
    <property type="molecule type" value="Genomic_DNA"/>
</dbReference>
<evidence type="ECO:0000313" key="1">
    <source>
        <dbReference type="EMBL" id="SNZ10312.1"/>
    </source>
</evidence>
<reference evidence="2" key="1">
    <citation type="submission" date="2017-09" db="EMBL/GenBank/DDBJ databases">
        <authorList>
            <person name="Varghese N."/>
            <person name="Submissions S."/>
        </authorList>
    </citation>
    <scope>NUCLEOTIDE SEQUENCE [LARGE SCALE GENOMIC DNA]</scope>
    <source>
        <strain evidence="2">DSM 15103</strain>
    </source>
</reference>
<gene>
    <name evidence="1" type="ORF">SAMN06265182_1816</name>
</gene>
<dbReference type="RefSeq" id="WP_097000971.1">
    <property type="nucleotide sequence ID" value="NZ_OBEI01000010.1"/>
</dbReference>
<evidence type="ECO:0000313" key="2">
    <source>
        <dbReference type="Proteomes" id="UP000219036"/>
    </source>
</evidence>
<dbReference type="OrthoDB" id="15632at2"/>
<organism evidence="1 2">
    <name type="scientific">Persephonella hydrogeniphila</name>
    <dbReference type="NCBI Taxonomy" id="198703"/>
    <lineage>
        <taxon>Bacteria</taxon>
        <taxon>Pseudomonadati</taxon>
        <taxon>Aquificota</taxon>
        <taxon>Aquificia</taxon>
        <taxon>Aquificales</taxon>
        <taxon>Hydrogenothermaceae</taxon>
        <taxon>Persephonella</taxon>
    </lineage>
</organism>
<proteinExistence type="predicted"/>
<protein>
    <submittedName>
        <fullName evidence="1">Uncharacterized protein</fullName>
    </submittedName>
</protein>
<dbReference type="AlphaFoldDB" id="A0A285NLE1"/>
<dbReference type="Proteomes" id="UP000219036">
    <property type="component" value="Unassembled WGS sequence"/>
</dbReference>
<name>A0A285NLE1_9AQUI</name>
<sequence length="88" mass="9892">MRKMIVSIVVATIYTITPPLYPESICKEIQEITVKCFKDRESGKIKNCENGYKGDSPILKKACEMGCLSESLYEANTTADILCSEYKD</sequence>
<keyword evidence="2" id="KW-1185">Reference proteome</keyword>
<accession>A0A285NLE1</accession>